<name>A0A433RUH1_9BACL</name>
<dbReference type="CDD" id="cd07067">
    <property type="entry name" value="HP_PGM_like"/>
    <property type="match status" value="1"/>
</dbReference>
<dbReference type="InterPro" id="IPR013078">
    <property type="entry name" value="His_Pase_superF_clade-1"/>
</dbReference>
<gene>
    <name evidence="3" type="ORF">QI30_11335</name>
</gene>
<dbReference type="InterPro" id="IPR001345">
    <property type="entry name" value="PG/BPGM_mutase_AS"/>
</dbReference>
<dbReference type="SUPFAM" id="SSF53254">
    <property type="entry name" value="Phosphoglycerate mutase-like"/>
    <property type="match status" value="1"/>
</dbReference>
<keyword evidence="4" id="KW-1185">Reference proteome</keyword>
<evidence type="ECO:0000313" key="3">
    <source>
        <dbReference type="EMBL" id="RUS55813.1"/>
    </source>
</evidence>
<organism evidence="3 4">
    <name type="scientific">Candidatus Kurthia intestinigallinarum</name>
    <dbReference type="NCBI Taxonomy" id="1562256"/>
    <lineage>
        <taxon>Bacteria</taxon>
        <taxon>Bacillati</taxon>
        <taxon>Bacillota</taxon>
        <taxon>Bacilli</taxon>
        <taxon>Bacillales</taxon>
        <taxon>Caryophanaceae</taxon>
        <taxon>Kurthia</taxon>
    </lineage>
</organism>
<dbReference type="Gene3D" id="3.40.50.1240">
    <property type="entry name" value="Phosphoglycerate mutase-like"/>
    <property type="match status" value="1"/>
</dbReference>
<evidence type="ECO:0000256" key="2">
    <source>
        <dbReference type="PIRSR" id="PIRSR613078-2"/>
    </source>
</evidence>
<feature type="binding site" evidence="2">
    <location>
        <begin position="8"/>
        <end position="15"/>
    </location>
    <ligand>
        <name>substrate</name>
    </ligand>
</feature>
<dbReference type="GO" id="GO:0005524">
    <property type="term" value="F:ATP binding"/>
    <property type="evidence" value="ECO:0007669"/>
    <property type="project" value="InterPro"/>
</dbReference>
<sequence>MTKVYVVRHGETDWNRQGRLQGATDIPLNTSGIAQATACRNYFHDNKAVAIFTSPLKRASDTAAIINEPFQLPITQLSAFQERAFGQAEGMTYEERSKVYPRKNYPGQESFSHFIARLKEGLRIIEQQYPNDAVILVAHGAVIHNLFQIVENDDLFPQNARLSNGGISTMYTKDSKWWLGKYNETHHLMV</sequence>
<dbReference type="GO" id="GO:0005737">
    <property type="term" value="C:cytoplasm"/>
    <property type="evidence" value="ECO:0007669"/>
    <property type="project" value="TreeGrafter"/>
</dbReference>
<feature type="active site" description="Proton donor/acceptor" evidence="1">
    <location>
        <position position="82"/>
    </location>
</feature>
<dbReference type="InterPro" id="IPR050275">
    <property type="entry name" value="PGM_Phosphatase"/>
</dbReference>
<feature type="active site" description="Tele-phosphohistidine intermediate" evidence="1">
    <location>
        <position position="9"/>
    </location>
</feature>
<dbReference type="EMBL" id="JTFC01000031">
    <property type="protein sequence ID" value="RUS55813.1"/>
    <property type="molecule type" value="Genomic_DNA"/>
</dbReference>
<dbReference type="SMART" id="SM00855">
    <property type="entry name" value="PGAM"/>
    <property type="match status" value="1"/>
</dbReference>
<proteinExistence type="predicted"/>
<dbReference type="PROSITE" id="PS00175">
    <property type="entry name" value="PG_MUTASE"/>
    <property type="match status" value="1"/>
</dbReference>
<dbReference type="GO" id="GO:0006003">
    <property type="term" value="P:fructose 2,6-bisphosphate metabolic process"/>
    <property type="evidence" value="ECO:0007669"/>
    <property type="project" value="InterPro"/>
</dbReference>
<dbReference type="PRINTS" id="PR00991">
    <property type="entry name" value="6PFRUCTKNASE"/>
</dbReference>
<evidence type="ECO:0000313" key="4">
    <source>
        <dbReference type="Proteomes" id="UP000288623"/>
    </source>
</evidence>
<dbReference type="Pfam" id="PF00300">
    <property type="entry name" value="His_Phos_1"/>
    <property type="match status" value="1"/>
</dbReference>
<dbReference type="PANTHER" id="PTHR48100:SF59">
    <property type="entry name" value="ADENOSYLCOBALAMIN_ALPHA-RIBAZOLE PHOSPHATASE"/>
    <property type="match status" value="1"/>
</dbReference>
<accession>A0A433RUH1</accession>
<dbReference type="OrthoDB" id="9782128at2"/>
<dbReference type="AlphaFoldDB" id="A0A433RUH1"/>
<evidence type="ECO:0000256" key="1">
    <source>
        <dbReference type="PIRSR" id="PIRSR613078-1"/>
    </source>
</evidence>
<dbReference type="RefSeq" id="WP_126990851.1">
    <property type="nucleotide sequence ID" value="NZ_JTFC01000031.1"/>
</dbReference>
<comment type="caution">
    <text evidence="3">The sequence shown here is derived from an EMBL/GenBank/DDBJ whole genome shotgun (WGS) entry which is preliminary data.</text>
</comment>
<dbReference type="PANTHER" id="PTHR48100">
    <property type="entry name" value="BROAD-SPECIFICITY PHOSPHATASE YOR283W-RELATED"/>
    <property type="match status" value="1"/>
</dbReference>
<reference evidence="3 4" key="1">
    <citation type="submission" date="2014-11" db="EMBL/GenBank/DDBJ databases">
        <title>Genome sequence and analysis of novel Kurthia sp.</title>
        <authorList>
            <person name="Lawson J.N."/>
            <person name="Gonzalez J.E."/>
            <person name="Rinauldi L."/>
            <person name="Xuan Z."/>
            <person name="Firman A."/>
            <person name="Shaddox L."/>
            <person name="Trudeau A."/>
            <person name="Shah S."/>
            <person name="Reiman D."/>
        </authorList>
    </citation>
    <scope>NUCLEOTIDE SEQUENCE [LARGE SCALE GENOMIC DNA]</scope>
    <source>
        <strain evidence="3 4">3B1D</strain>
    </source>
</reference>
<dbReference type="GO" id="GO:0016791">
    <property type="term" value="F:phosphatase activity"/>
    <property type="evidence" value="ECO:0007669"/>
    <property type="project" value="TreeGrafter"/>
</dbReference>
<dbReference type="Proteomes" id="UP000288623">
    <property type="component" value="Unassembled WGS sequence"/>
</dbReference>
<feature type="binding site" evidence="2">
    <location>
        <position position="58"/>
    </location>
    <ligand>
        <name>substrate</name>
    </ligand>
</feature>
<protein>
    <submittedName>
        <fullName evidence="3">Phosphoglycerate mutase</fullName>
    </submittedName>
</protein>
<dbReference type="InterPro" id="IPR029033">
    <property type="entry name" value="His_PPase_superfam"/>
</dbReference>
<dbReference type="InterPro" id="IPR003094">
    <property type="entry name" value="6Pfruct_kin"/>
</dbReference>